<comment type="caution">
    <text evidence="4">The sequence shown here is derived from an EMBL/GenBank/DDBJ whole genome shotgun (WGS) entry which is preliminary data.</text>
</comment>
<dbReference type="Gene3D" id="1.25.60.10">
    <property type="entry name" value="MgtE N-terminal domain-like"/>
    <property type="match status" value="1"/>
</dbReference>
<dbReference type="SUPFAM" id="SSF158791">
    <property type="entry name" value="MgtE N-terminal domain-like"/>
    <property type="match status" value="1"/>
</dbReference>
<gene>
    <name evidence="4" type="ORF">EK386_03035</name>
</gene>
<keyword evidence="2" id="KW-0472">Membrane</keyword>
<name>A0A3S0R807_9BACI</name>
<evidence type="ECO:0000256" key="1">
    <source>
        <dbReference type="SAM" id="Coils"/>
    </source>
</evidence>
<feature type="transmembrane region" description="Helical" evidence="2">
    <location>
        <begin position="27"/>
        <end position="48"/>
    </location>
</feature>
<protein>
    <recommendedName>
        <fullName evidence="3">Magnesium transporter MgtE intracellular domain-containing protein</fullName>
    </recommendedName>
</protein>
<proteinExistence type="predicted"/>
<dbReference type="EMBL" id="RYYR01000003">
    <property type="protein sequence ID" value="RUL55804.1"/>
    <property type="molecule type" value="Genomic_DNA"/>
</dbReference>
<evidence type="ECO:0000259" key="3">
    <source>
        <dbReference type="Pfam" id="PF03448"/>
    </source>
</evidence>
<evidence type="ECO:0000313" key="4">
    <source>
        <dbReference type="EMBL" id="RUL55804.1"/>
    </source>
</evidence>
<dbReference type="Proteomes" id="UP000287910">
    <property type="component" value="Unassembled WGS sequence"/>
</dbReference>
<keyword evidence="5" id="KW-1185">Reference proteome</keyword>
<evidence type="ECO:0000313" key="5">
    <source>
        <dbReference type="Proteomes" id="UP000287910"/>
    </source>
</evidence>
<reference evidence="4 5" key="1">
    <citation type="submission" date="2018-12" db="EMBL/GenBank/DDBJ databases">
        <title>Lysinibacillus antri sp. nov., isolated from a cave soil.</title>
        <authorList>
            <person name="Narsing Rao M.P."/>
            <person name="Zhang H."/>
            <person name="Dong Z.-Y."/>
            <person name="Niu X.-K."/>
            <person name="Zhang K."/>
            <person name="Fang B.-Z."/>
            <person name="Kang Y.-Q."/>
            <person name="Xiao M."/>
            <person name="Li W.-J."/>
        </authorList>
    </citation>
    <scope>NUCLEOTIDE SEQUENCE [LARGE SCALE GENOMIC DNA]</scope>
    <source>
        <strain evidence="4 5">SYSU K30002</strain>
    </source>
</reference>
<dbReference type="AlphaFoldDB" id="A0A3S0R807"/>
<organism evidence="4 5">
    <name type="scientific">Lysinibacillus antri</name>
    <dbReference type="NCBI Taxonomy" id="2498145"/>
    <lineage>
        <taxon>Bacteria</taxon>
        <taxon>Bacillati</taxon>
        <taxon>Bacillota</taxon>
        <taxon>Bacilli</taxon>
        <taxon>Bacillales</taxon>
        <taxon>Bacillaceae</taxon>
        <taxon>Lysinibacillus</taxon>
    </lineage>
</organism>
<evidence type="ECO:0000256" key="2">
    <source>
        <dbReference type="SAM" id="Phobius"/>
    </source>
</evidence>
<keyword evidence="2" id="KW-1133">Transmembrane helix</keyword>
<dbReference type="RefSeq" id="WP_126657551.1">
    <property type="nucleotide sequence ID" value="NZ_RYYR01000003.1"/>
</dbReference>
<dbReference type="InterPro" id="IPR038076">
    <property type="entry name" value="MgtE_N_sf"/>
</dbReference>
<feature type="coiled-coil region" evidence="1">
    <location>
        <begin position="77"/>
        <end position="146"/>
    </location>
</feature>
<dbReference type="Pfam" id="PF03448">
    <property type="entry name" value="MgtE_N"/>
    <property type="match status" value="1"/>
</dbReference>
<keyword evidence="1" id="KW-0175">Coiled coil</keyword>
<feature type="domain" description="Magnesium transporter MgtE intracellular" evidence="3">
    <location>
        <begin position="145"/>
        <end position="198"/>
    </location>
</feature>
<accession>A0A3S0R807</accession>
<keyword evidence="2" id="KW-0812">Transmembrane</keyword>
<sequence length="200" mass="22429">MAKNRIKEELNIEEVAEGKSPGIFQKLFFWVLIPLLFVIAILLVIASFTNINVFEKASTITDSLPFISDKSAKEEPAIDFDQKVVELQAEIKEKEAEIEQLKSQLEKASAESENNLAVQQNLKNEIEKLQQQQEGAKKEFDDILSTFKQMSAKSAAPIIMEMSDEEAVKILSNMDPEALSAIFSKMDPATAARYTELISQ</sequence>
<dbReference type="InterPro" id="IPR006668">
    <property type="entry name" value="Mg_transptr_MgtE_intracell_dom"/>
</dbReference>